<accession>A0A5C6LLQ8</accession>
<dbReference type="AlphaFoldDB" id="A0A5C6LLQ8"/>
<evidence type="ECO:0000313" key="1">
    <source>
        <dbReference type="EMBL" id="TWV92752.1"/>
    </source>
</evidence>
<name>A0A5C6LLQ8_9BACT</name>
<keyword evidence="2" id="KW-1185">Reference proteome</keyword>
<sequence length="721" mass="80918">MSNIIEQIKERRTANTAQSLMMLDMVSLSDTDTKYSLLSSASPYLQDPAIAAKWIDLIEAEKDTQLKADMLLQLAGTGMHQIAVKERFINVLIASLQQDESRDIILPLLGRFSVTDKQARQHLISFYRQQDNRDVSSMILSWLLIPMDATPEDLSFYKEILNKVDEADKLVLVNRLLLQNEADLPLISQLLTPEEPFPIKEMVLRFCFDRSYVPTDALTRLIKSDRSPLICIRCIQLLAVHGIDSPELLDVLLDSGRNDPDAHVRSAALHAFSYSIQLTPPIIAHLCTNLATEKEANIALGLINMLAPYTAQHETLSNALLQLVEQNIQTALAVRIYEILGKLIPQRPALFEKFVQLFEQEQQTACRTAILNAIASAVTTGDELNNFYLKALDAPSPAIKEAGIRGILLIPLTRANIATVEAAAPVLLYPDLQADLRRTLARKISTIPELSSATIQVFSKLADHETDATIRDICTRVQESAISQAGGEHINWEQWLHKADVEHDFSGIFPHLWMYYDDNPAMARSILWAALTPGSSSSLYQERVSDVEILRFLAVKAGIDDNLSRYTLNQLLTTDLGNESKFKQYLLVLKSNPQFAELKEGLWSLLEKRGRYINLLQLDELNQLIWGDELEAIFRRHLQQQQSAAGIQPYISYLTANSSWAPVPDLLQWIVQQPFVQQDADAMRALKDATRNAGMDLEKMLRNAAPEKPGFADEEGPGFAD</sequence>
<dbReference type="EMBL" id="VOHS01000065">
    <property type="protein sequence ID" value="TWV92752.1"/>
    <property type="molecule type" value="Genomic_DNA"/>
</dbReference>
<dbReference type="Gene3D" id="1.25.10.10">
    <property type="entry name" value="Leucine-rich Repeat Variant"/>
    <property type="match status" value="1"/>
</dbReference>
<gene>
    <name evidence="1" type="ORF">FEF09_28045</name>
</gene>
<dbReference type="OrthoDB" id="606040at2"/>
<proteinExistence type="predicted"/>
<reference evidence="1 2" key="1">
    <citation type="submission" date="2019-08" db="EMBL/GenBank/DDBJ databases">
        <title>Whole genome sequencing of chitin degrading bacteria Chitinophaga pinensis YS16.</title>
        <authorList>
            <person name="Singh R.P."/>
            <person name="Manchanda G."/>
            <person name="Maurya I.K."/>
            <person name="Joshi N.K."/>
            <person name="Srivastava A.K."/>
        </authorList>
    </citation>
    <scope>NUCLEOTIDE SEQUENCE [LARGE SCALE GENOMIC DNA]</scope>
    <source>
        <strain evidence="1 2">YS-16</strain>
    </source>
</reference>
<evidence type="ECO:0000313" key="2">
    <source>
        <dbReference type="Proteomes" id="UP000318815"/>
    </source>
</evidence>
<dbReference type="Proteomes" id="UP000318815">
    <property type="component" value="Unassembled WGS sequence"/>
</dbReference>
<protein>
    <submittedName>
        <fullName evidence="1">Uncharacterized protein</fullName>
    </submittedName>
</protein>
<comment type="caution">
    <text evidence="1">The sequence shown here is derived from an EMBL/GenBank/DDBJ whole genome shotgun (WGS) entry which is preliminary data.</text>
</comment>
<organism evidence="1 2">
    <name type="scientific">Chitinophaga pinensis</name>
    <dbReference type="NCBI Taxonomy" id="79329"/>
    <lineage>
        <taxon>Bacteria</taxon>
        <taxon>Pseudomonadati</taxon>
        <taxon>Bacteroidota</taxon>
        <taxon>Chitinophagia</taxon>
        <taxon>Chitinophagales</taxon>
        <taxon>Chitinophagaceae</taxon>
        <taxon>Chitinophaga</taxon>
    </lineage>
</organism>
<dbReference type="SUPFAM" id="SSF48371">
    <property type="entry name" value="ARM repeat"/>
    <property type="match status" value="1"/>
</dbReference>
<dbReference type="InterPro" id="IPR011989">
    <property type="entry name" value="ARM-like"/>
</dbReference>
<dbReference type="InterPro" id="IPR016024">
    <property type="entry name" value="ARM-type_fold"/>
</dbReference>
<dbReference type="RefSeq" id="WP_146308157.1">
    <property type="nucleotide sequence ID" value="NZ_VOHS01000065.1"/>
</dbReference>